<dbReference type="EMBL" id="GL379796">
    <property type="protein sequence ID" value="EGT31426.1"/>
    <property type="molecule type" value="Genomic_DNA"/>
</dbReference>
<reference evidence="2" key="1">
    <citation type="submission" date="2011-07" db="EMBL/GenBank/DDBJ databases">
        <authorList>
            <consortium name="Caenorhabditis brenneri Sequencing and Analysis Consortium"/>
            <person name="Wilson R.K."/>
        </authorList>
    </citation>
    <scope>NUCLEOTIDE SEQUENCE [LARGE SCALE GENOMIC DNA]</scope>
    <source>
        <strain evidence="2">PB2801</strain>
    </source>
</reference>
<evidence type="ECO:0000313" key="2">
    <source>
        <dbReference type="Proteomes" id="UP000008068"/>
    </source>
</evidence>
<dbReference type="AlphaFoldDB" id="G0MIT9"/>
<accession>G0MIT9</accession>
<organism evidence="2">
    <name type="scientific">Caenorhabditis brenneri</name>
    <name type="common">Nematode worm</name>
    <dbReference type="NCBI Taxonomy" id="135651"/>
    <lineage>
        <taxon>Eukaryota</taxon>
        <taxon>Metazoa</taxon>
        <taxon>Ecdysozoa</taxon>
        <taxon>Nematoda</taxon>
        <taxon>Chromadorea</taxon>
        <taxon>Rhabditida</taxon>
        <taxon>Rhabditina</taxon>
        <taxon>Rhabditomorpha</taxon>
        <taxon>Rhabditoidea</taxon>
        <taxon>Rhabditidae</taxon>
        <taxon>Peloderinae</taxon>
        <taxon>Caenorhabditis</taxon>
    </lineage>
</organism>
<dbReference type="InParanoid" id="G0MIT9"/>
<proteinExistence type="predicted"/>
<name>G0MIT9_CAEBE</name>
<dbReference type="Proteomes" id="UP000008068">
    <property type="component" value="Unassembled WGS sequence"/>
</dbReference>
<evidence type="ECO:0000313" key="1">
    <source>
        <dbReference type="EMBL" id="EGT31426.1"/>
    </source>
</evidence>
<keyword evidence="2" id="KW-1185">Reference proteome</keyword>
<protein>
    <submittedName>
        <fullName evidence="1">Uncharacterized protein</fullName>
    </submittedName>
</protein>
<sequence>MVFPIIPPWKRARYAKPEEPKSLRDLAMDAFIEELQYQLVVDVSKIPAEFGDDIWDKMTTCEIIQTALNSNAVDWFSENVISEPKSMTVGFPGSGDFGSVELKFQHRETLLWRFEKPSKNKKNKHDNDNDEWFDIKIGDHVLKTRVDWFASQNRYNTDAIVSVLPSTDFKVRYDIVQWLCGFFRCKVEKFEFEDSKLCSYWNFVEEPGDLKIERCTDLDFANRVLPERQRKNLSTSVSRFRIDEPIRITAQSIQQARINTAFLNFTTSDFDTITSFYKELIPKVRIICTKVLNWTADQLETFKSELGLEDYSDELLETYRAEKFMEDSEQKWYKLLEIGYAVVVYVNEKEPEVYDQIGCTRWYKKV</sequence>
<dbReference type="HOGENOM" id="CLU_756993_0_0_1"/>
<gene>
    <name evidence="1" type="ORF">CAEBREN_15200</name>
</gene>